<dbReference type="InterPro" id="IPR051924">
    <property type="entry name" value="GST_Kappa/NadH"/>
</dbReference>
<proteinExistence type="inferred from homology"/>
<feature type="active site" description="Nucleophile" evidence="2">
    <location>
        <position position="14"/>
    </location>
</feature>
<keyword evidence="5" id="KW-1185">Reference proteome</keyword>
<protein>
    <recommendedName>
        <fullName evidence="1">2-hydroxychromene-2-carboxylate isomerase</fullName>
        <ecNumber evidence="1">5.99.1.4</ecNumber>
    </recommendedName>
</protein>
<name>A0A6L7G1V7_9RHOB</name>
<evidence type="ECO:0000259" key="3">
    <source>
        <dbReference type="Pfam" id="PF01323"/>
    </source>
</evidence>
<feature type="domain" description="DSBA-like thioredoxin" evidence="3">
    <location>
        <begin position="5"/>
        <end position="195"/>
    </location>
</feature>
<comment type="caution">
    <text evidence="4">The sequence shown here is derived from an EMBL/GenBank/DDBJ whole genome shotgun (WGS) entry which is preliminary data.</text>
</comment>
<dbReference type="InterPro" id="IPR036249">
    <property type="entry name" value="Thioredoxin-like_sf"/>
</dbReference>
<sequence length="202" mass="21642">MTPKTVQYFYSLASPWSYLGVGRLIRLAEEAGLSIESVPISTFKDNGWVPLGEKPAIRQAYVMADLKRWATRLKVPMVLGADRPALANLAEALPMVWAAQVAGADALALSVALQKAYWEDCRDVGTAPGRIATATEAGFDGAALAALEGGADVAAQKARMFDRARAAGVFGSPTYVFEEEMFWGQDRLDFLAEAVAAQKALA</sequence>
<reference evidence="4 5" key="1">
    <citation type="submission" date="2019-12" db="EMBL/GenBank/DDBJ databases">
        <authorList>
            <person name="Li M."/>
        </authorList>
    </citation>
    <scope>NUCLEOTIDE SEQUENCE [LARGE SCALE GENOMIC DNA]</scope>
    <source>
        <strain evidence="4 5">GBMRC 2024</strain>
    </source>
</reference>
<dbReference type="GO" id="GO:0004602">
    <property type="term" value="F:glutathione peroxidase activity"/>
    <property type="evidence" value="ECO:0007669"/>
    <property type="project" value="TreeGrafter"/>
</dbReference>
<evidence type="ECO:0000313" key="4">
    <source>
        <dbReference type="EMBL" id="MXN17889.1"/>
    </source>
</evidence>
<dbReference type="Proteomes" id="UP000477911">
    <property type="component" value="Unassembled WGS sequence"/>
</dbReference>
<dbReference type="GO" id="GO:0004364">
    <property type="term" value="F:glutathione transferase activity"/>
    <property type="evidence" value="ECO:0007669"/>
    <property type="project" value="TreeGrafter"/>
</dbReference>
<accession>A0A6L7G1V7</accession>
<dbReference type="AlphaFoldDB" id="A0A6L7G1V7"/>
<dbReference type="SUPFAM" id="SSF52833">
    <property type="entry name" value="Thioredoxin-like"/>
    <property type="match status" value="1"/>
</dbReference>
<organism evidence="4 5">
    <name type="scientific">Pseudooceanicola albus</name>
    <dbReference type="NCBI Taxonomy" id="2692189"/>
    <lineage>
        <taxon>Bacteria</taxon>
        <taxon>Pseudomonadati</taxon>
        <taxon>Pseudomonadota</taxon>
        <taxon>Alphaproteobacteria</taxon>
        <taxon>Rhodobacterales</taxon>
        <taxon>Paracoccaceae</taxon>
        <taxon>Pseudooceanicola</taxon>
    </lineage>
</organism>
<dbReference type="PIRSF" id="PIRSF006386">
    <property type="entry name" value="HCCAis_GSTk"/>
    <property type="match status" value="1"/>
</dbReference>
<dbReference type="EMBL" id="WUMU01000006">
    <property type="protein sequence ID" value="MXN17889.1"/>
    <property type="molecule type" value="Genomic_DNA"/>
</dbReference>
<dbReference type="Pfam" id="PF01323">
    <property type="entry name" value="DSBA"/>
    <property type="match status" value="1"/>
</dbReference>
<dbReference type="GO" id="GO:0006749">
    <property type="term" value="P:glutathione metabolic process"/>
    <property type="evidence" value="ECO:0007669"/>
    <property type="project" value="TreeGrafter"/>
</dbReference>
<dbReference type="InterPro" id="IPR001853">
    <property type="entry name" value="DSBA-like_thioredoxin_dom"/>
</dbReference>
<evidence type="ECO:0000256" key="2">
    <source>
        <dbReference type="PIRSR" id="PIRSR006386-1"/>
    </source>
</evidence>
<gene>
    <name evidence="4" type="ORF">GR170_08585</name>
</gene>
<keyword evidence="1 4" id="KW-0413">Isomerase</keyword>
<dbReference type="Gene3D" id="3.40.30.10">
    <property type="entry name" value="Glutaredoxin"/>
    <property type="match status" value="1"/>
</dbReference>
<dbReference type="GO" id="GO:0018845">
    <property type="term" value="F:2-hydroxychromene-2-carboxylate isomerase activity"/>
    <property type="evidence" value="ECO:0007669"/>
    <property type="project" value="UniProtKB-UniRule"/>
</dbReference>
<dbReference type="EC" id="5.99.1.4" evidence="1"/>
<comment type="catalytic activity">
    <reaction evidence="1">
        <text>2-hydroxychromene-2-carboxylate = (3E)-4-(2-hydroxyphenyl)-2-oxobut-3-enoate</text>
        <dbReference type="Rhea" id="RHEA:27401"/>
        <dbReference type="ChEBI" id="CHEBI:59350"/>
        <dbReference type="ChEBI" id="CHEBI:59353"/>
        <dbReference type="EC" id="5.99.1.4"/>
    </reaction>
</comment>
<dbReference type="PANTHER" id="PTHR42943:SF2">
    <property type="entry name" value="GLUTATHIONE S-TRANSFERASE KAPPA 1"/>
    <property type="match status" value="1"/>
</dbReference>
<dbReference type="InterPro" id="IPR014440">
    <property type="entry name" value="HCCAis_GSTk"/>
</dbReference>
<dbReference type="RefSeq" id="WP_160893674.1">
    <property type="nucleotide sequence ID" value="NZ_WUMU01000006.1"/>
</dbReference>
<dbReference type="PANTHER" id="PTHR42943">
    <property type="entry name" value="GLUTATHIONE S-TRANSFERASE KAPPA"/>
    <property type="match status" value="1"/>
</dbReference>
<comment type="similarity">
    <text evidence="1">Belongs to the GST superfamily. NadH family.</text>
</comment>
<evidence type="ECO:0000313" key="5">
    <source>
        <dbReference type="Proteomes" id="UP000477911"/>
    </source>
</evidence>
<evidence type="ECO:0000256" key="1">
    <source>
        <dbReference type="PIRNR" id="PIRNR006386"/>
    </source>
</evidence>